<comment type="caution">
    <text evidence="1">The sequence shown here is derived from an EMBL/GenBank/DDBJ whole genome shotgun (WGS) entry which is preliminary data.</text>
</comment>
<reference evidence="1 2" key="1">
    <citation type="submission" date="2021-06" db="EMBL/GenBank/DDBJ databases">
        <title>Bacillus sp. RD4P76, an endophyte from a halophyte.</title>
        <authorList>
            <person name="Sun J.-Q."/>
        </authorList>
    </citation>
    <scope>NUCLEOTIDE SEQUENCE [LARGE SCALE GENOMIC DNA]</scope>
    <source>
        <strain evidence="1 2">JCM 17098</strain>
    </source>
</reference>
<protein>
    <submittedName>
        <fullName evidence="1">YfhH family protein</fullName>
    </submittedName>
</protein>
<sequence>MDKRYSQMTEEELRNEIADLKVKAQKAEQMGMVNEYAVHERKMMMAQAYMMDPSAFNSGETYEIIGSRDTFKISYMNGVFAWGNRNNSQEEEALPISVLGNIIVI</sequence>
<dbReference type="Gene3D" id="2.30.30.340">
    <property type="entry name" value="Hypothetical protein YfhH like domains"/>
    <property type="match status" value="1"/>
</dbReference>
<organism evidence="1 2">
    <name type="scientific">Evansella alkalicola</name>
    <dbReference type="NCBI Taxonomy" id="745819"/>
    <lineage>
        <taxon>Bacteria</taxon>
        <taxon>Bacillati</taxon>
        <taxon>Bacillota</taxon>
        <taxon>Bacilli</taxon>
        <taxon>Bacillales</taxon>
        <taxon>Bacillaceae</taxon>
        <taxon>Evansella</taxon>
    </lineage>
</organism>
<dbReference type="InterPro" id="IPR014938">
    <property type="entry name" value="YfhH-like"/>
</dbReference>
<dbReference type="Proteomes" id="UP000790580">
    <property type="component" value="Unassembled WGS sequence"/>
</dbReference>
<dbReference type="Gene3D" id="1.10.287.880">
    <property type="entry name" value="Hypothetical protein YfhH domain"/>
    <property type="match status" value="1"/>
</dbReference>
<name>A0ABS6JMS6_9BACI</name>
<keyword evidence="2" id="KW-1185">Reference proteome</keyword>
<dbReference type="InterPro" id="IPR036289">
    <property type="entry name" value="YfhH"/>
</dbReference>
<proteinExistence type="predicted"/>
<gene>
    <name evidence="1" type="ORF">KS407_00225</name>
</gene>
<dbReference type="EMBL" id="JAHQCR010000004">
    <property type="protein sequence ID" value="MBU9719861.1"/>
    <property type="molecule type" value="Genomic_DNA"/>
</dbReference>
<dbReference type="RefSeq" id="WP_088074240.1">
    <property type="nucleotide sequence ID" value="NZ_JAHQCR010000004.1"/>
</dbReference>
<evidence type="ECO:0000313" key="1">
    <source>
        <dbReference type="EMBL" id="MBU9719861.1"/>
    </source>
</evidence>
<accession>A0ABS6JMS6</accession>
<evidence type="ECO:0000313" key="2">
    <source>
        <dbReference type="Proteomes" id="UP000790580"/>
    </source>
</evidence>
<dbReference type="Pfam" id="PF08838">
    <property type="entry name" value="DUF1811"/>
    <property type="match status" value="1"/>
</dbReference>
<dbReference type="SUPFAM" id="SSF101697">
    <property type="entry name" value="Hypothetical protein YfhH"/>
    <property type="match status" value="1"/>
</dbReference>